<name>A0A9P6MRK0_9FUNG</name>
<dbReference type="GO" id="GO:0051726">
    <property type="term" value="P:regulation of cell cycle"/>
    <property type="evidence" value="ECO:0007669"/>
    <property type="project" value="InterPro"/>
</dbReference>
<dbReference type="PANTHER" id="PTHR12548:SF9">
    <property type="entry name" value="TRANSCRIPTION FACTOR DP"/>
    <property type="match status" value="1"/>
</dbReference>
<keyword evidence="5" id="KW-1185">Reference proteome</keyword>
<feature type="region of interest" description="Disordered" evidence="2">
    <location>
        <begin position="526"/>
        <end position="559"/>
    </location>
</feature>
<dbReference type="EMBL" id="JAAAID010001268">
    <property type="protein sequence ID" value="KAG0010779.1"/>
    <property type="molecule type" value="Genomic_DNA"/>
</dbReference>
<dbReference type="InterPro" id="IPR036390">
    <property type="entry name" value="WH_DNA-bd_sf"/>
</dbReference>
<dbReference type="InterPro" id="IPR003316">
    <property type="entry name" value="E2F_WHTH_DNA-bd_dom"/>
</dbReference>
<feature type="compositionally biased region" description="Polar residues" evidence="2">
    <location>
        <begin position="141"/>
        <end position="160"/>
    </location>
</feature>
<feature type="region of interest" description="Disordered" evidence="2">
    <location>
        <begin position="55"/>
        <end position="111"/>
    </location>
</feature>
<keyword evidence="1" id="KW-0539">Nucleus</keyword>
<feature type="compositionally biased region" description="Acidic residues" evidence="2">
    <location>
        <begin position="77"/>
        <end position="89"/>
    </location>
</feature>
<feature type="compositionally biased region" description="Basic residues" evidence="2">
    <location>
        <begin position="430"/>
        <end position="446"/>
    </location>
</feature>
<feature type="region of interest" description="Disordered" evidence="2">
    <location>
        <begin position="131"/>
        <end position="182"/>
    </location>
</feature>
<dbReference type="GO" id="GO:0000981">
    <property type="term" value="F:DNA-binding transcription factor activity, RNA polymerase II-specific"/>
    <property type="evidence" value="ECO:0007669"/>
    <property type="project" value="TreeGrafter"/>
</dbReference>
<organism evidence="4 5">
    <name type="scientific">Entomortierella chlamydospora</name>
    <dbReference type="NCBI Taxonomy" id="101097"/>
    <lineage>
        <taxon>Eukaryota</taxon>
        <taxon>Fungi</taxon>
        <taxon>Fungi incertae sedis</taxon>
        <taxon>Mucoromycota</taxon>
        <taxon>Mortierellomycotina</taxon>
        <taxon>Mortierellomycetes</taxon>
        <taxon>Mortierellales</taxon>
        <taxon>Mortierellaceae</taxon>
        <taxon>Entomortierella</taxon>
    </lineage>
</organism>
<evidence type="ECO:0000259" key="3">
    <source>
        <dbReference type="SMART" id="SM01372"/>
    </source>
</evidence>
<feature type="compositionally biased region" description="Acidic residues" evidence="2">
    <location>
        <begin position="452"/>
        <end position="462"/>
    </location>
</feature>
<comment type="caution">
    <text evidence="4">The sequence shown here is derived from an EMBL/GenBank/DDBJ whole genome shotgun (WGS) entry which is preliminary data.</text>
</comment>
<feature type="region of interest" description="Disordered" evidence="2">
    <location>
        <begin position="384"/>
        <end position="507"/>
    </location>
</feature>
<dbReference type="Proteomes" id="UP000703661">
    <property type="component" value="Unassembled WGS sequence"/>
</dbReference>
<dbReference type="PANTHER" id="PTHR12548">
    <property type="entry name" value="TRANSCRIPTION FACTOR DP"/>
    <property type="match status" value="1"/>
</dbReference>
<sequence>MSPTTPRSSVMVNSTLGESYSGYDLPKPVYHAFVDHPSSMGNFVAESPVDYRNIRPYRDDHDMEHCSEQDDVREREHDDDEDDDEDEDENQRTRKVARHHITKESKNNPLAKSAARLMNNIDHGTAVIRSVGDDEEDTEEGNSTYASSSGSRKPSLTNSPLRDASKIPKNTARGKMTTPSLPAPIQTALFNAVACYEEEGQGQDETGAQSLNGKGLGYYAPLVCARVAARGNTTYNDLVNDLASSQPVERTEGGATQEKNGQGNIRRRVYDALNILESLGIIHMNKKTIKWIGIENSRPIAELSRKILPQDPLLPTNGLQQQERDGADESEEPEDDEMDIGIEQLQKDVEAMRLRNELEMARLQDQVARGVRLNNLIERNKLKEEKEMERQMRRRQKKLERKEEKRAQAAAAGGESMDVEEESGDAIDGHKKRSEKRHHRHHRHRSPRPENEDQEEDGDDTNQDGVKPGEGVDEETARRIRKQERREKRERKERRAQKRLEKEAGRHNEERIPLPFVIVRIPGYAGQSSDSEASISVVRRVREEPRTRKSKSKKQADETTMVDIKMPHNEELNIISDTEVIGDLGLNDVPLAELKAMLTPEAFENAGYTTTTTSGEDGDNNVIATVRGGFERALVCSVEN</sequence>
<keyword evidence="1" id="KW-0805">Transcription regulation</keyword>
<feature type="compositionally biased region" description="Basic and acidic residues" evidence="2">
    <location>
        <begin position="498"/>
        <end position="507"/>
    </location>
</feature>
<feature type="compositionally biased region" description="Basic residues" evidence="2">
    <location>
        <begin position="479"/>
        <end position="497"/>
    </location>
</feature>
<evidence type="ECO:0000256" key="1">
    <source>
        <dbReference type="RuleBase" id="RU003796"/>
    </source>
</evidence>
<reference evidence="4" key="1">
    <citation type="journal article" date="2020" name="Fungal Divers.">
        <title>Resolving the Mortierellaceae phylogeny through synthesis of multi-gene phylogenetics and phylogenomics.</title>
        <authorList>
            <person name="Vandepol N."/>
            <person name="Liber J."/>
            <person name="Desiro A."/>
            <person name="Na H."/>
            <person name="Kennedy M."/>
            <person name="Barry K."/>
            <person name="Grigoriev I.V."/>
            <person name="Miller A.N."/>
            <person name="O'Donnell K."/>
            <person name="Stajich J.E."/>
            <person name="Bonito G."/>
        </authorList>
    </citation>
    <scope>NUCLEOTIDE SEQUENCE</scope>
    <source>
        <strain evidence="4">NRRL 2769</strain>
    </source>
</reference>
<feature type="domain" description="E2F/DP family winged-helix DNA-binding" evidence="3">
    <location>
        <begin position="211"/>
        <end position="293"/>
    </location>
</feature>
<dbReference type="GO" id="GO:0000977">
    <property type="term" value="F:RNA polymerase II transcription regulatory region sequence-specific DNA binding"/>
    <property type="evidence" value="ECO:0007669"/>
    <property type="project" value="TreeGrafter"/>
</dbReference>
<accession>A0A9P6MRK0</accession>
<dbReference type="AlphaFoldDB" id="A0A9P6MRK0"/>
<evidence type="ECO:0000256" key="2">
    <source>
        <dbReference type="SAM" id="MobiDB-lite"/>
    </source>
</evidence>
<keyword evidence="1" id="KW-0804">Transcription</keyword>
<feature type="region of interest" description="Disordered" evidence="2">
    <location>
        <begin position="309"/>
        <end position="339"/>
    </location>
</feature>
<dbReference type="GO" id="GO:0005634">
    <property type="term" value="C:nucleus"/>
    <property type="evidence" value="ECO:0007669"/>
    <property type="project" value="UniProtKB-SubCell"/>
</dbReference>
<dbReference type="Gene3D" id="1.10.10.10">
    <property type="entry name" value="Winged helix-like DNA-binding domain superfamily/Winged helix DNA-binding domain"/>
    <property type="match status" value="1"/>
</dbReference>
<comment type="subcellular location">
    <subcellularLocation>
        <location evidence="1">Nucleus</location>
    </subcellularLocation>
</comment>
<dbReference type="SMART" id="SM01372">
    <property type="entry name" value="E2F_TDP"/>
    <property type="match status" value="1"/>
</dbReference>
<feature type="compositionally biased region" description="Acidic residues" evidence="2">
    <location>
        <begin position="328"/>
        <end position="339"/>
    </location>
</feature>
<proteinExistence type="inferred from homology"/>
<dbReference type="InterPro" id="IPR036388">
    <property type="entry name" value="WH-like_DNA-bd_sf"/>
</dbReference>
<dbReference type="SUPFAM" id="SSF46785">
    <property type="entry name" value="Winged helix' DNA-binding domain"/>
    <property type="match status" value="1"/>
</dbReference>
<evidence type="ECO:0000313" key="5">
    <source>
        <dbReference type="Proteomes" id="UP000703661"/>
    </source>
</evidence>
<feature type="compositionally biased region" description="Basic and acidic residues" evidence="2">
    <location>
        <begin position="55"/>
        <end position="76"/>
    </location>
</feature>
<dbReference type="InterPro" id="IPR015648">
    <property type="entry name" value="Transcrpt_fac_DP"/>
</dbReference>
<comment type="similarity">
    <text evidence="1">Belongs to the E2F/DP family.</text>
</comment>
<evidence type="ECO:0000313" key="4">
    <source>
        <dbReference type="EMBL" id="KAG0010779.1"/>
    </source>
</evidence>
<gene>
    <name evidence="4" type="primary">TFDP2_2</name>
    <name evidence="4" type="ORF">BGZ80_001192</name>
</gene>
<dbReference type="GO" id="GO:0005667">
    <property type="term" value="C:transcription regulator complex"/>
    <property type="evidence" value="ECO:0007669"/>
    <property type="project" value="InterPro"/>
</dbReference>
<keyword evidence="1" id="KW-0238">DNA-binding</keyword>
<dbReference type="Pfam" id="PF02319">
    <property type="entry name" value="WHD_E2F_TDP"/>
    <property type="match status" value="1"/>
</dbReference>
<protein>
    <submittedName>
        <fullName evidence="4">Transcription factor Dp-2</fullName>
    </submittedName>
</protein>